<sequence length="697" mass="76305">MRELRYPPAARLDIIETLHGHTVGDPYRWLEDAESTETKEWASSQDALYAEVSSRFGARDWFAGQVRSLLGAGGVGAPVWRGDRHFFVRRTAEQEHAVLYVRDGDGPERVLVDPGALDPEGLTTLDSWRPDHSGRLLAYQLSEGGDEESVLRVVDVDSGDVLDGPVDRARYSPIAWLPDSSAFYYVRRLPAEEVPEGEENYHRRVYLHRLGTPADQDTLVFGQGRDKTEYFTPVVSRDGRWLVLLANRGTSAATDAWIADLSDGNLDEPRLVPVQEGVDAALYPHVGRDGRLYLFTDREAPRGRLCVADPADPGYGNWTTLVPEDPEAVLEGYAVLDGPEAERPELLVARSRHAISEIARHDLATGERLGGLDMPGLGTVGGLVERPEGGHEAWFGYTDNTHPSSVYHYDARSGEVSLWADAPGDIDLPGVNVEQVTYTSGDGTPVRMLVVSPEAPAEGPQPTILYGYGGFRISLTPAYSAVALAWVRAGGVYAVANLRGGLEEGEQWHRAGMLADKQNVFDDCAAAAEHLVATGVTDTEHLSVMGGSNGGLLVGAMVTQRPDLFTAAVCSAPLLDMVRYERFGLGQLWNVEYGTADDPEQLEWLLGYSPYHNVREGTRYPATLFTVFDNDTRVDPLHARKLCARMQHATSAPLEERPILLRGESEVGHSSRSVSRSVALNAEQLAFLAHYLGLSVE</sequence>
<evidence type="ECO:0000256" key="2">
    <source>
        <dbReference type="ARBA" id="ARBA00005228"/>
    </source>
</evidence>
<comment type="catalytic activity">
    <reaction evidence="1">
        <text>Hydrolysis of Pro-|-Xaa &gt;&gt; Ala-|-Xaa in oligopeptides.</text>
        <dbReference type="EC" id="3.4.21.26"/>
    </reaction>
</comment>
<dbReference type="GO" id="GO:0006508">
    <property type="term" value="P:proteolysis"/>
    <property type="evidence" value="ECO:0007669"/>
    <property type="project" value="UniProtKB-KW"/>
</dbReference>
<gene>
    <name evidence="9" type="ORF">NOSIN_15595</name>
</gene>
<evidence type="ECO:0000259" key="7">
    <source>
        <dbReference type="Pfam" id="PF00326"/>
    </source>
</evidence>
<dbReference type="Gene3D" id="3.40.50.1820">
    <property type="entry name" value="alpha/beta hydrolase"/>
    <property type="match status" value="1"/>
</dbReference>
<dbReference type="PROSITE" id="PS00708">
    <property type="entry name" value="PRO_ENDOPEP_SER"/>
    <property type="match status" value="1"/>
</dbReference>
<evidence type="ECO:0000256" key="3">
    <source>
        <dbReference type="ARBA" id="ARBA00011897"/>
    </source>
</evidence>
<keyword evidence="5" id="KW-0378">Hydrolase</keyword>
<keyword evidence="10" id="KW-1185">Reference proteome</keyword>
<dbReference type="PANTHER" id="PTHR42881">
    <property type="entry name" value="PROLYL ENDOPEPTIDASE"/>
    <property type="match status" value="1"/>
</dbReference>
<evidence type="ECO:0000256" key="1">
    <source>
        <dbReference type="ARBA" id="ARBA00001070"/>
    </source>
</evidence>
<comment type="similarity">
    <text evidence="2">Belongs to the peptidase S9A family.</text>
</comment>
<dbReference type="GO" id="GO:0070012">
    <property type="term" value="F:oligopeptidase activity"/>
    <property type="evidence" value="ECO:0007669"/>
    <property type="project" value="TreeGrafter"/>
</dbReference>
<dbReference type="InterPro" id="IPR001375">
    <property type="entry name" value="Peptidase_S9_cat"/>
</dbReference>
<protein>
    <recommendedName>
        <fullName evidence="3">prolyl oligopeptidase</fullName>
        <ecNumber evidence="3">3.4.21.26</ecNumber>
    </recommendedName>
</protein>
<dbReference type="GO" id="GO:0004252">
    <property type="term" value="F:serine-type endopeptidase activity"/>
    <property type="evidence" value="ECO:0007669"/>
    <property type="project" value="UniProtKB-EC"/>
</dbReference>
<evidence type="ECO:0000313" key="9">
    <source>
        <dbReference type="EMBL" id="OOC55055.1"/>
    </source>
</evidence>
<dbReference type="InterPro" id="IPR023302">
    <property type="entry name" value="Pept_S9A_N"/>
</dbReference>
<keyword evidence="6" id="KW-0720">Serine protease</keyword>
<dbReference type="Pfam" id="PF02897">
    <property type="entry name" value="Peptidase_S9_N"/>
    <property type="match status" value="1"/>
</dbReference>
<dbReference type="SUPFAM" id="SSF50993">
    <property type="entry name" value="Peptidase/esterase 'gauge' domain"/>
    <property type="match status" value="1"/>
</dbReference>
<keyword evidence="4" id="KW-0645">Protease</keyword>
<dbReference type="PANTHER" id="PTHR42881:SF2">
    <property type="entry name" value="PROLYL ENDOPEPTIDASE"/>
    <property type="match status" value="1"/>
</dbReference>
<dbReference type="InterPro" id="IPR029058">
    <property type="entry name" value="AB_hydrolase_fold"/>
</dbReference>
<dbReference type="GO" id="GO:0005829">
    <property type="term" value="C:cytosol"/>
    <property type="evidence" value="ECO:0007669"/>
    <property type="project" value="TreeGrafter"/>
</dbReference>
<dbReference type="SUPFAM" id="SSF53474">
    <property type="entry name" value="alpha/beta-Hydrolases"/>
    <property type="match status" value="1"/>
</dbReference>
<evidence type="ECO:0000256" key="4">
    <source>
        <dbReference type="ARBA" id="ARBA00022670"/>
    </source>
</evidence>
<dbReference type="InterPro" id="IPR002470">
    <property type="entry name" value="Peptidase_S9A"/>
</dbReference>
<feature type="domain" description="Peptidase S9 prolyl oligopeptidase catalytic" evidence="7">
    <location>
        <begin position="484"/>
        <end position="693"/>
    </location>
</feature>
<proteinExistence type="inferred from homology"/>
<dbReference type="OrthoDB" id="9801421at2"/>
<dbReference type="Gene3D" id="2.130.10.120">
    <property type="entry name" value="Prolyl oligopeptidase, N-terminal domain"/>
    <property type="match status" value="1"/>
</dbReference>
<name>A0A1V3C2U4_9ACTN</name>
<dbReference type="EMBL" id="MCOK01000001">
    <property type="protein sequence ID" value="OOC55055.1"/>
    <property type="molecule type" value="Genomic_DNA"/>
</dbReference>
<dbReference type="AlphaFoldDB" id="A0A1V3C2U4"/>
<organism evidence="9 10">
    <name type="scientific">Nocardiopsis sinuspersici</name>
    <dbReference type="NCBI Taxonomy" id="501010"/>
    <lineage>
        <taxon>Bacteria</taxon>
        <taxon>Bacillati</taxon>
        <taxon>Actinomycetota</taxon>
        <taxon>Actinomycetes</taxon>
        <taxon>Streptosporangiales</taxon>
        <taxon>Nocardiopsidaceae</taxon>
        <taxon>Nocardiopsis</taxon>
    </lineage>
</organism>
<evidence type="ECO:0000256" key="5">
    <source>
        <dbReference type="ARBA" id="ARBA00022801"/>
    </source>
</evidence>
<dbReference type="Pfam" id="PF00326">
    <property type="entry name" value="Peptidase_S9"/>
    <property type="match status" value="1"/>
</dbReference>
<dbReference type="PRINTS" id="PR00862">
    <property type="entry name" value="PROLIGOPTASE"/>
</dbReference>
<dbReference type="STRING" id="501010.NOSIN_15595"/>
<evidence type="ECO:0000313" key="10">
    <source>
        <dbReference type="Proteomes" id="UP000189004"/>
    </source>
</evidence>
<evidence type="ECO:0000256" key="6">
    <source>
        <dbReference type="ARBA" id="ARBA00022825"/>
    </source>
</evidence>
<dbReference type="EC" id="3.4.21.26" evidence="3"/>
<reference evidence="10" key="1">
    <citation type="submission" date="2016-08" db="EMBL/GenBank/DDBJ databases">
        <authorList>
            <person name="Tokovenko B."/>
            <person name="Kalinowski J."/>
        </authorList>
    </citation>
    <scope>NUCLEOTIDE SEQUENCE [LARGE SCALE GENOMIC DNA]</scope>
    <source>
        <strain evidence="10">UTMC102</strain>
    </source>
</reference>
<feature type="domain" description="Peptidase S9A N-terminal" evidence="8">
    <location>
        <begin position="9"/>
        <end position="420"/>
    </location>
</feature>
<dbReference type="InterPro" id="IPR002471">
    <property type="entry name" value="Pept_S9_AS"/>
</dbReference>
<accession>A0A1V3C2U4</accession>
<dbReference type="Proteomes" id="UP000189004">
    <property type="component" value="Unassembled WGS sequence"/>
</dbReference>
<dbReference type="InterPro" id="IPR051167">
    <property type="entry name" value="Prolyl_oligopep/macrocyclase"/>
</dbReference>
<dbReference type="RefSeq" id="WP_077691476.1">
    <property type="nucleotide sequence ID" value="NZ_MCOK01000001.1"/>
</dbReference>
<comment type="caution">
    <text evidence="9">The sequence shown here is derived from an EMBL/GenBank/DDBJ whole genome shotgun (WGS) entry which is preliminary data.</text>
</comment>
<evidence type="ECO:0000259" key="8">
    <source>
        <dbReference type="Pfam" id="PF02897"/>
    </source>
</evidence>